<feature type="region of interest" description="Disordered" evidence="1">
    <location>
        <begin position="1"/>
        <end position="26"/>
    </location>
</feature>
<dbReference type="EMBL" id="UINC01000694">
    <property type="protein sequence ID" value="SUZ59708.1"/>
    <property type="molecule type" value="Genomic_DNA"/>
</dbReference>
<name>A0A381P0K9_9ZZZZ</name>
<feature type="non-terminal residue" evidence="2">
    <location>
        <position position="1"/>
    </location>
</feature>
<organism evidence="2">
    <name type="scientific">marine metagenome</name>
    <dbReference type="NCBI Taxonomy" id="408172"/>
    <lineage>
        <taxon>unclassified sequences</taxon>
        <taxon>metagenomes</taxon>
        <taxon>ecological metagenomes</taxon>
    </lineage>
</organism>
<protein>
    <submittedName>
        <fullName evidence="2">Uncharacterized protein</fullName>
    </submittedName>
</protein>
<sequence>VAETEETGEKEEAGKFGKAPDASLESIKKAPEETQQKYHSVSSKGDSLKILGAEVLSSSSKDDLKTKLPKAIVIKKNLKKDVEILYASFKEFEKTHSSPEEVNEFKQACNNVIRSAQKSHAEIKDKVYTIYDKKK</sequence>
<reference evidence="2" key="1">
    <citation type="submission" date="2018-05" db="EMBL/GenBank/DDBJ databases">
        <authorList>
            <person name="Lanie J.A."/>
            <person name="Ng W.-L."/>
            <person name="Kazmierczak K.M."/>
            <person name="Andrzejewski T.M."/>
            <person name="Davidsen T.M."/>
            <person name="Wayne K.J."/>
            <person name="Tettelin H."/>
            <person name="Glass J.I."/>
            <person name="Rusch D."/>
            <person name="Podicherti R."/>
            <person name="Tsui H.-C.T."/>
            <person name="Winkler M.E."/>
        </authorList>
    </citation>
    <scope>NUCLEOTIDE SEQUENCE</scope>
</reference>
<evidence type="ECO:0000256" key="1">
    <source>
        <dbReference type="SAM" id="MobiDB-lite"/>
    </source>
</evidence>
<dbReference type="AlphaFoldDB" id="A0A381P0K9"/>
<evidence type="ECO:0000313" key="2">
    <source>
        <dbReference type="EMBL" id="SUZ59708.1"/>
    </source>
</evidence>
<accession>A0A381P0K9</accession>
<gene>
    <name evidence="2" type="ORF">METZ01_LOCUS12562</name>
</gene>
<proteinExistence type="predicted"/>